<dbReference type="AlphaFoldDB" id="A0A2H8TVW0"/>
<dbReference type="SUPFAM" id="SSF57924">
    <property type="entry name" value="Inhibitor of apoptosis (IAP) repeat"/>
    <property type="match status" value="1"/>
</dbReference>
<keyword evidence="1" id="KW-0479">Metal-binding</keyword>
<dbReference type="OrthoDB" id="2196114at2759"/>
<gene>
    <name evidence="3" type="primary">Birc5</name>
</gene>
<dbReference type="Gene3D" id="1.10.1170.10">
    <property type="entry name" value="Inhibitor Of Apoptosis Protein (2mihbC-IAP-1), Chain A"/>
    <property type="match status" value="1"/>
</dbReference>
<organism evidence="3">
    <name type="scientific">Melanaphis sacchari</name>
    <dbReference type="NCBI Taxonomy" id="742174"/>
    <lineage>
        <taxon>Eukaryota</taxon>
        <taxon>Metazoa</taxon>
        <taxon>Ecdysozoa</taxon>
        <taxon>Arthropoda</taxon>
        <taxon>Hexapoda</taxon>
        <taxon>Insecta</taxon>
        <taxon>Pterygota</taxon>
        <taxon>Neoptera</taxon>
        <taxon>Paraneoptera</taxon>
        <taxon>Hemiptera</taxon>
        <taxon>Sternorrhyncha</taxon>
        <taxon>Aphidomorpha</taxon>
        <taxon>Aphidoidea</taxon>
        <taxon>Aphididae</taxon>
        <taxon>Aphidini</taxon>
        <taxon>Melanaphis</taxon>
    </lineage>
</organism>
<protein>
    <submittedName>
        <fullName evidence="3">Baculoviral IAP repeat-containing protein 5</fullName>
    </submittedName>
</protein>
<keyword evidence="2" id="KW-0862">Zinc</keyword>
<dbReference type="PANTHER" id="PTHR46771:SF5">
    <property type="entry name" value="DETERIN"/>
    <property type="match status" value="1"/>
</dbReference>
<dbReference type="SMART" id="SM00238">
    <property type="entry name" value="BIR"/>
    <property type="match status" value="1"/>
</dbReference>
<dbReference type="EMBL" id="GFXV01006628">
    <property type="protein sequence ID" value="MBW18433.1"/>
    <property type="molecule type" value="Transcribed_RNA"/>
</dbReference>
<dbReference type="InterPro" id="IPR051190">
    <property type="entry name" value="Baculoviral_IAP"/>
</dbReference>
<reference evidence="3" key="1">
    <citation type="submission" date="2017-10" db="EMBL/GenBank/DDBJ databases">
        <title>Transcriptome Assembly of Sugarcane Aphid Adults.</title>
        <authorList>
            <person name="Scully E.D."/>
            <person name="Palmer N.A."/>
            <person name="Geib S.M."/>
            <person name="Sarath G."/>
            <person name="Sattler S.E."/>
        </authorList>
    </citation>
    <scope>NUCLEOTIDE SEQUENCE</scope>
    <source>
        <tissue evidence="3">Whole body</tissue>
    </source>
</reference>
<dbReference type="GO" id="GO:0046872">
    <property type="term" value="F:metal ion binding"/>
    <property type="evidence" value="ECO:0007669"/>
    <property type="project" value="UniProtKB-KW"/>
</dbReference>
<name>A0A2H8TVW0_9HEMI</name>
<dbReference type="CDD" id="cd00022">
    <property type="entry name" value="BIR"/>
    <property type="match status" value="1"/>
</dbReference>
<evidence type="ECO:0000256" key="2">
    <source>
        <dbReference type="ARBA" id="ARBA00022833"/>
    </source>
</evidence>
<dbReference type="Pfam" id="PF00653">
    <property type="entry name" value="BIR"/>
    <property type="match status" value="1"/>
</dbReference>
<evidence type="ECO:0000256" key="1">
    <source>
        <dbReference type="ARBA" id="ARBA00022723"/>
    </source>
</evidence>
<evidence type="ECO:0000313" key="3">
    <source>
        <dbReference type="EMBL" id="MBW18433.1"/>
    </source>
</evidence>
<accession>A0A2H8TVW0</accession>
<dbReference type="InterPro" id="IPR001370">
    <property type="entry name" value="BIR_rpt"/>
</dbReference>
<dbReference type="PROSITE" id="PS50143">
    <property type="entry name" value="BIR_REPEAT_2"/>
    <property type="match status" value="1"/>
</dbReference>
<proteinExistence type="predicted"/>
<sequence>MENIDNILMKQIDYKFGSLEAEPFCYIWQMKRLKSLQNWTMAKPSAKEMAEAGFYCPNPDIPDTVRCFSCFIELDGWEPTDKPWEEHKKRALSLNPPCRFIEIGKKESDFIVDDFLEIQKSVILRIFNEKCEKLIKTSLSLHKKKKTALKKDLQKKGMS</sequence>
<dbReference type="PANTHER" id="PTHR46771">
    <property type="entry name" value="DETERIN"/>
    <property type="match status" value="1"/>
</dbReference>